<name>A0A285L939_9NOCA</name>
<dbReference type="SMART" id="SM00240">
    <property type="entry name" value="FHA"/>
    <property type="match status" value="1"/>
</dbReference>
<organism evidence="3 4">
    <name type="scientific">Nocardia amikacinitolerans</name>
    <dbReference type="NCBI Taxonomy" id="756689"/>
    <lineage>
        <taxon>Bacteria</taxon>
        <taxon>Bacillati</taxon>
        <taxon>Actinomycetota</taxon>
        <taxon>Actinomycetes</taxon>
        <taxon>Mycobacteriales</taxon>
        <taxon>Nocardiaceae</taxon>
        <taxon>Nocardia</taxon>
    </lineage>
</organism>
<gene>
    <name evidence="3" type="ORF">SAMN04244553_1840</name>
</gene>
<dbReference type="SUPFAM" id="SSF46894">
    <property type="entry name" value="C-terminal effector domain of the bipartite response regulators"/>
    <property type="match status" value="1"/>
</dbReference>
<dbReference type="InterPro" id="IPR000253">
    <property type="entry name" value="FHA_dom"/>
</dbReference>
<evidence type="ECO:0000259" key="2">
    <source>
        <dbReference type="PROSITE" id="PS50006"/>
    </source>
</evidence>
<dbReference type="SUPFAM" id="SSF49879">
    <property type="entry name" value="SMAD/FHA domain"/>
    <property type="match status" value="1"/>
</dbReference>
<dbReference type="PANTHER" id="PTHR23308">
    <property type="entry name" value="NUCLEAR INHIBITOR OF PROTEIN PHOSPHATASE-1"/>
    <property type="match status" value="1"/>
</dbReference>
<dbReference type="InterPro" id="IPR016032">
    <property type="entry name" value="Sig_transdc_resp-reg_C-effctor"/>
</dbReference>
<evidence type="ECO:0000313" key="3">
    <source>
        <dbReference type="EMBL" id="SNY80116.1"/>
    </source>
</evidence>
<dbReference type="Pfam" id="PF00498">
    <property type="entry name" value="FHA"/>
    <property type="match status" value="1"/>
</dbReference>
<feature type="domain" description="FHA" evidence="2">
    <location>
        <begin position="53"/>
        <end position="104"/>
    </location>
</feature>
<dbReference type="InterPro" id="IPR036388">
    <property type="entry name" value="WH-like_DNA-bd_sf"/>
</dbReference>
<dbReference type="InterPro" id="IPR050923">
    <property type="entry name" value="Cell_Proc_Reg/RNA_Proc"/>
</dbReference>
<dbReference type="Gene3D" id="2.60.200.20">
    <property type="match status" value="1"/>
</dbReference>
<dbReference type="EMBL" id="OBEG01000001">
    <property type="protein sequence ID" value="SNY80116.1"/>
    <property type="molecule type" value="Genomic_DNA"/>
</dbReference>
<proteinExistence type="predicted"/>
<dbReference type="CDD" id="cd00060">
    <property type="entry name" value="FHA"/>
    <property type="match status" value="1"/>
</dbReference>
<evidence type="ECO:0000313" key="4">
    <source>
        <dbReference type="Proteomes" id="UP000219565"/>
    </source>
</evidence>
<dbReference type="PROSITE" id="PS50006">
    <property type="entry name" value="FHA_DOMAIN"/>
    <property type="match status" value="1"/>
</dbReference>
<dbReference type="OrthoDB" id="5242544at2"/>
<reference evidence="3 4" key="1">
    <citation type="submission" date="2017-09" db="EMBL/GenBank/DDBJ databases">
        <authorList>
            <person name="Ehlers B."/>
            <person name="Leendertz F.H."/>
        </authorList>
    </citation>
    <scope>NUCLEOTIDE SEQUENCE [LARGE SCALE GENOMIC DNA]</scope>
    <source>
        <strain evidence="3 4">DSM 45537</strain>
    </source>
</reference>
<dbReference type="Proteomes" id="UP000219565">
    <property type="component" value="Unassembled WGS sequence"/>
</dbReference>
<dbReference type="AlphaFoldDB" id="A0A285L939"/>
<sequence length="229" mass="25470">MSTPHGQKTLGNRAYPAAYERARQQSDGCATLSHRDRHGVWREISLDHGATRMTIGRSESADIIVAADATVSRLHAIIERVGGCWIVIDNGLSMNGTFVNGERVSGFRKLESGDTVRLGKSVFVFTDGSPSEDEKTIVQVRLPTRNSLTDAQYSILEALCRPYDSETAFTYPASNWQIAHDLCLSVATVKTHMRALFKIFDVEALPPNQKRVFLVERAMESGVIDYHDR</sequence>
<accession>A0A285L939</accession>
<keyword evidence="1" id="KW-0597">Phosphoprotein</keyword>
<dbReference type="GO" id="GO:0003677">
    <property type="term" value="F:DNA binding"/>
    <property type="evidence" value="ECO:0007669"/>
    <property type="project" value="InterPro"/>
</dbReference>
<keyword evidence="4" id="KW-1185">Reference proteome</keyword>
<protein>
    <submittedName>
        <fullName evidence="3">Regulatory protein, luxR family</fullName>
    </submittedName>
</protein>
<dbReference type="InterPro" id="IPR008984">
    <property type="entry name" value="SMAD_FHA_dom_sf"/>
</dbReference>
<dbReference type="Gene3D" id="1.10.10.10">
    <property type="entry name" value="Winged helix-like DNA-binding domain superfamily/Winged helix DNA-binding domain"/>
    <property type="match status" value="1"/>
</dbReference>
<evidence type="ECO:0000256" key="1">
    <source>
        <dbReference type="ARBA" id="ARBA00022553"/>
    </source>
</evidence>
<dbReference type="STRING" id="1379680.GCA_001612615_01213"/>
<dbReference type="GO" id="GO:0006355">
    <property type="term" value="P:regulation of DNA-templated transcription"/>
    <property type="evidence" value="ECO:0007669"/>
    <property type="project" value="InterPro"/>
</dbReference>